<name>A0ABV7F3E9_9BURK</name>
<dbReference type="SUPFAM" id="SSF111364">
    <property type="entry name" value="Tsx-like channel"/>
    <property type="match status" value="1"/>
</dbReference>
<accession>A0ABV7F3E9</accession>
<keyword evidence="1" id="KW-0732">Signal</keyword>
<feature type="signal peptide" evidence="1">
    <location>
        <begin position="1"/>
        <end position="23"/>
    </location>
</feature>
<gene>
    <name evidence="2" type="ORF">ACFOFO_12150</name>
</gene>
<keyword evidence="3" id="KW-1185">Reference proteome</keyword>
<dbReference type="InterPro" id="IPR036777">
    <property type="entry name" value="Channel_Tsx-like_sf"/>
</dbReference>
<proteinExistence type="predicted"/>
<protein>
    <submittedName>
        <fullName evidence="2">Outer envelope protein</fullName>
    </submittedName>
</protein>
<dbReference type="RefSeq" id="WP_390327978.1">
    <property type="nucleotide sequence ID" value="NZ_JBHRTP010000036.1"/>
</dbReference>
<dbReference type="EMBL" id="JBHRTP010000036">
    <property type="protein sequence ID" value="MFC3108704.1"/>
    <property type="molecule type" value="Genomic_DNA"/>
</dbReference>
<dbReference type="Proteomes" id="UP001595530">
    <property type="component" value="Unassembled WGS sequence"/>
</dbReference>
<dbReference type="Gene3D" id="2.40.230.20">
    <property type="entry name" value="Nucleoside-specific channel-forming protein, Tsx-like"/>
    <property type="match status" value="1"/>
</dbReference>
<organism evidence="2 3">
    <name type="scientific">Undibacterium arcticum</name>
    <dbReference type="NCBI Taxonomy" id="1762892"/>
    <lineage>
        <taxon>Bacteria</taxon>
        <taxon>Pseudomonadati</taxon>
        <taxon>Pseudomonadota</taxon>
        <taxon>Betaproteobacteria</taxon>
        <taxon>Burkholderiales</taxon>
        <taxon>Oxalobacteraceae</taxon>
        <taxon>Undibacterium</taxon>
    </lineage>
</organism>
<evidence type="ECO:0000313" key="2">
    <source>
        <dbReference type="EMBL" id="MFC3108704.1"/>
    </source>
</evidence>
<evidence type="ECO:0000256" key="1">
    <source>
        <dbReference type="SAM" id="SignalP"/>
    </source>
</evidence>
<keyword evidence="2" id="KW-0946">Virion</keyword>
<keyword evidence="2" id="KW-0261">Viral envelope protein</keyword>
<sequence>MGKLVSCVLTGVTALASIQPAGAADWSDTSIGYRYGTHFAEPFNGQDITKNIFNLTHASGYKYGSNYFNVDLLQSDSKDDNAQEAYVVYRHTLDMGKISGKNLAFGPVRGLGLTAGFDWNTKSDTGYASKKRMLLLGPTLMMDVPGFLNISLLLMHESNRPVGISSRYTYDLHPMLNAAWGIPISSTGLAFEGYMNYIAAKGRNEFGGDTAPELNIDAQVMYDLGTPLGLGRNTLRAGLEYQYWHNKFGNPSSVPGSLAKTPMARIEYHF</sequence>
<evidence type="ECO:0000313" key="3">
    <source>
        <dbReference type="Proteomes" id="UP001595530"/>
    </source>
</evidence>
<feature type="chain" id="PRO_5045966159" evidence="1">
    <location>
        <begin position="24"/>
        <end position="270"/>
    </location>
</feature>
<comment type="caution">
    <text evidence="2">The sequence shown here is derived from an EMBL/GenBank/DDBJ whole genome shotgun (WGS) entry which is preliminary data.</text>
</comment>
<reference evidence="3" key="1">
    <citation type="journal article" date="2019" name="Int. J. Syst. Evol. Microbiol.">
        <title>The Global Catalogue of Microorganisms (GCM) 10K type strain sequencing project: providing services to taxonomists for standard genome sequencing and annotation.</title>
        <authorList>
            <consortium name="The Broad Institute Genomics Platform"/>
            <consortium name="The Broad Institute Genome Sequencing Center for Infectious Disease"/>
            <person name="Wu L."/>
            <person name="Ma J."/>
        </authorList>
    </citation>
    <scope>NUCLEOTIDE SEQUENCE [LARGE SCALE GENOMIC DNA]</scope>
    <source>
        <strain evidence="3">KCTC 42986</strain>
    </source>
</reference>